<dbReference type="RefSeq" id="WP_060384626.1">
    <property type="nucleotide sequence ID" value="NZ_CP014141.1"/>
</dbReference>
<dbReference type="GO" id="GO:0016491">
    <property type="term" value="F:oxidoreductase activity"/>
    <property type="evidence" value="ECO:0007669"/>
    <property type="project" value="UniProtKB-KW"/>
</dbReference>
<dbReference type="SUPFAM" id="SSF52833">
    <property type="entry name" value="Thioredoxin-like"/>
    <property type="match status" value="1"/>
</dbReference>
<gene>
    <name evidence="8" type="ORF">AV541_07605</name>
</gene>
<feature type="chain" id="PRO_5007140091" evidence="6">
    <location>
        <begin position="18"/>
        <end position="288"/>
    </location>
</feature>
<keyword evidence="2 6" id="KW-0732">Signal</keyword>
<dbReference type="AlphaFoldDB" id="A0A109QJW4"/>
<dbReference type="PANTHER" id="PTHR13887:SF14">
    <property type="entry name" value="DISULFIDE BOND FORMATION PROTEIN D"/>
    <property type="match status" value="1"/>
</dbReference>
<evidence type="ECO:0000256" key="6">
    <source>
        <dbReference type="SAM" id="SignalP"/>
    </source>
</evidence>
<keyword evidence="4" id="KW-1015">Disulfide bond</keyword>
<dbReference type="Gene3D" id="3.40.30.10">
    <property type="entry name" value="Glutaredoxin"/>
    <property type="match status" value="1"/>
</dbReference>
<feature type="signal peptide" evidence="6">
    <location>
        <begin position="1"/>
        <end position="17"/>
    </location>
</feature>
<dbReference type="Proteomes" id="UP000061630">
    <property type="component" value="Chromosome"/>
</dbReference>
<name>A0A109QJW4_9DEIN</name>
<dbReference type="InterPro" id="IPR012336">
    <property type="entry name" value="Thioredoxin-like_fold"/>
</dbReference>
<organism evidence="8 9">
    <name type="scientific">Thermus parvatiensis</name>
    <dbReference type="NCBI Taxonomy" id="456163"/>
    <lineage>
        <taxon>Bacteria</taxon>
        <taxon>Thermotogati</taxon>
        <taxon>Deinococcota</taxon>
        <taxon>Deinococci</taxon>
        <taxon>Thermales</taxon>
        <taxon>Thermaceae</taxon>
        <taxon>Thermus</taxon>
    </lineage>
</organism>
<keyword evidence="5" id="KW-0676">Redox-active center</keyword>
<accession>A0A109QJW4</accession>
<dbReference type="KEGG" id="tpar:AV541_07605"/>
<evidence type="ECO:0000313" key="9">
    <source>
        <dbReference type="Proteomes" id="UP000061630"/>
    </source>
</evidence>
<dbReference type="PANTHER" id="PTHR13887">
    <property type="entry name" value="GLUTATHIONE S-TRANSFERASE KAPPA"/>
    <property type="match status" value="1"/>
</dbReference>
<proteinExistence type="inferred from homology"/>
<feature type="domain" description="Thioredoxin" evidence="7">
    <location>
        <begin position="110"/>
        <end position="287"/>
    </location>
</feature>
<evidence type="ECO:0000313" key="8">
    <source>
        <dbReference type="EMBL" id="AMA75878.1"/>
    </source>
</evidence>
<evidence type="ECO:0000256" key="3">
    <source>
        <dbReference type="ARBA" id="ARBA00023002"/>
    </source>
</evidence>
<evidence type="ECO:0000256" key="5">
    <source>
        <dbReference type="ARBA" id="ARBA00023284"/>
    </source>
</evidence>
<keyword evidence="3" id="KW-0560">Oxidoreductase</keyword>
<evidence type="ECO:0000256" key="2">
    <source>
        <dbReference type="ARBA" id="ARBA00022729"/>
    </source>
</evidence>
<sequence length="288" mass="31559">MRRLVVLLLLDLGAAWAQIAAPLERFSPGPLPEGARVQTEARSGRLYAVRYEGPVNASLMGRILASATGVPGHAQGFVAWYGKNQVLLRQGPVELNVEGAFLLKLAVGAWAEMEVRPLLTEEALFGEDRHVLGEKGVVVRVFSDFQCPYCQRLAQEVLPALKAMAREGRLRLAYRHFPLYEIHPEAVPAAMASECAAAQGAFWAYHDLLMAGSGWDYPALARRLGLDPKAFQACLEDPASRAPVEADRALAERLGLPGTPSVFVGPFRLPNPFDLERYRDYLALAEAL</sequence>
<evidence type="ECO:0000256" key="4">
    <source>
        <dbReference type="ARBA" id="ARBA00023157"/>
    </source>
</evidence>
<dbReference type="EMBL" id="CP014141">
    <property type="protein sequence ID" value="AMA75878.1"/>
    <property type="molecule type" value="Genomic_DNA"/>
</dbReference>
<dbReference type="Pfam" id="PF13462">
    <property type="entry name" value="Thioredoxin_4"/>
    <property type="match status" value="1"/>
</dbReference>
<dbReference type="InterPro" id="IPR036249">
    <property type="entry name" value="Thioredoxin-like_sf"/>
</dbReference>
<reference evidence="8 9" key="1">
    <citation type="submission" date="2016-01" db="EMBL/GenBank/DDBJ databases">
        <title>Genome sequence of Thermus parvatiensis, a thermophile isolated from a hot water spring.</title>
        <authorList>
            <person name="Tripathi C."/>
            <person name="Lal R."/>
        </authorList>
    </citation>
    <scope>NUCLEOTIDE SEQUENCE [LARGE SCALE GENOMIC DNA]</scope>
    <source>
        <strain evidence="8 9">RL</strain>
    </source>
</reference>
<evidence type="ECO:0000259" key="7">
    <source>
        <dbReference type="PROSITE" id="PS51352"/>
    </source>
</evidence>
<evidence type="ECO:0000256" key="1">
    <source>
        <dbReference type="ARBA" id="ARBA00005791"/>
    </source>
</evidence>
<dbReference type="PROSITE" id="PS51352">
    <property type="entry name" value="THIOREDOXIN_2"/>
    <property type="match status" value="1"/>
</dbReference>
<protein>
    <submittedName>
        <fullName evidence="8">Disulfide bond formation protein DsbA</fullName>
    </submittedName>
</protein>
<dbReference type="InterPro" id="IPR013766">
    <property type="entry name" value="Thioredoxin_domain"/>
</dbReference>
<comment type="similarity">
    <text evidence="1">Belongs to the thioredoxin family. DsbA subfamily.</text>
</comment>